<sequence>MKPKAGYDYLATAAHFAAESSTGTNVNVCTTDDFTKSVDALVYYIDPDNEEMKFAYPTLLADRNITDGRAMMCSVLTLSIGNNQGMGDVEYGKIYDIYFPPAYLSLFDGPNCNVVDMWRILNRGMSNGGLIVGTIIKPKLGLQPKPFGEACYAFWQGGDFIKNEELQGNQVFCQMNDCIPDVVKAMRAAIK</sequence>
<dbReference type="InterPro" id="IPR036376">
    <property type="entry name" value="RuBisCO_lsu_C_sf"/>
</dbReference>
<dbReference type="SUPFAM" id="SSF54966">
    <property type="entry name" value="RuBisCO, large subunit, small (N-terminal) domain"/>
    <property type="match status" value="1"/>
</dbReference>
<evidence type="ECO:0008006" key="5">
    <source>
        <dbReference type="Google" id="ProtNLM"/>
    </source>
</evidence>
<dbReference type="GO" id="GO:0000287">
    <property type="term" value="F:magnesium ion binding"/>
    <property type="evidence" value="ECO:0007669"/>
    <property type="project" value="InterPro"/>
</dbReference>
<dbReference type="Pfam" id="PF02788">
    <property type="entry name" value="RuBisCO_large_N"/>
    <property type="match status" value="1"/>
</dbReference>
<accession>A0A813GBA7</accession>
<proteinExistence type="predicted"/>
<evidence type="ECO:0000259" key="1">
    <source>
        <dbReference type="Pfam" id="PF00016"/>
    </source>
</evidence>
<reference evidence="3" key="1">
    <citation type="submission" date="2021-02" db="EMBL/GenBank/DDBJ databases">
        <authorList>
            <person name="Dougan E. K."/>
            <person name="Rhodes N."/>
            <person name="Thang M."/>
            <person name="Chan C."/>
        </authorList>
    </citation>
    <scope>NUCLEOTIDE SEQUENCE</scope>
</reference>
<organism evidence="3 4">
    <name type="scientific">Polarella glacialis</name>
    <name type="common">Dinoflagellate</name>
    <dbReference type="NCBI Taxonomy" id="89957"/>
    <lineage>
        <taxon>Eukaryota</taxon>
        <taxon>Sar</taxon>
        <taxon>Alveolata</taxon>
        <taxon>Dinophyceae</taxon>
        <taxon>Suessiales</taxon>
        <taxon>Suessiaceae</taxon>
        <taxon>Polarella</taxon>
    </lineage>
</organism>
<evidence type="ECO:0000313" key="4">
    <source>
        <dbReference type="Proteomes" id="UP000626109"/>
    </source>
</evidence>
<dbReference type="AlphaFoldDB" id="A0A813GBA7"/>
<dbReference type="PANTHER" id="PTHR42704:SF17">
    <property type="entry name" value="RIBULOSE BISPHOSPHATE CARBOXYLASE LARGE CHAIN"/>
    <property type="match status" value="1"/>
</dbReference>
<comment type="caution">
    <text evidence="3">The sequence shown here is derived from an EMBL/GenBank/DDBJ whole genome shotgun (WGS) entry which is preliminary data.</text>
</comment>
<dbReference type="InterPro" id="IPR036422">
    <property type="entry name" value="RuBisCO_lsu_N_sf"/>
</dbReference>
<dbReference type="GO" id="GO:0015977">
    <property type="term" value="P:carbon fixation"/>
    <property type="evidence" value="ECO:0007669"/>
    <property type="project" value="InterPro"/>
</dbReference>
<dbReference type="PANTHER" id="PTHR42704">
    <property type="entry name" value="RIBULOSE BISPHOSPHATE CARBOXYLASE"/>
    <property type="match status" value="1"/>
</dbReference>
<evidence type="ECO:0000259" key="2">
    <source>
        <dbReference type="Pfam" id="PF02788"/>
    </source>
</evidence>
<feature type="domain" description="Ribulose bisphosphate carboxylase large subunit C-terminal" evidence="1">
    <location>
        <begin position="113"/>
        <end position="189"/>
    </location>
</feature>
<dbReference type="Gene3D" id="3.30.70.150">
    <property type="entry name" value="RuBisCO large subunit, N-terminal domain"/>
    <property type="match status" value="1"/>
</dbReference>
<feature type="non-terminal residue" evidence="3">
    <location>
        <position position="191"/>
    </location>
</feature>
<protein>
    <recommendedName>
        <fullName evidence="5">Ribulose 1,5-bisphosphate carboxylase oxygenase form II</fullName>
    </recommendedName>
</protein>
<dbReference type="Gene3D" id="3.20.20.110">
    <property type="entry name" value="Ribulose bisphosphate carboxylase, large subunit, C-terminal domain"/>
    <property type="match status" value="1"/>
</dbReference>
<name>A0A813GBA7_POLGL</name>
<dbReference type="InterPro" id="IPR033966">
    <property type="entry name" value="RuBisCO"/>
</dbReference>
<dbReference type="EMBL" id="CAJNNW010000033">
    <property type="protein sequence ID" value="CAE8622220.1"/>
    <property type="molecule type" value="Genomic_DNA"/>
</dbReference>
<gene>
    <name evidence="3" type="ORF">PGLA2088_LOCUS46</name>
</gene>
<dbReference type="Proteomes" id="UP000626109">
    <property type="component" value="Unassembled WGS sequence"/>
</dbReference>
<dbReference type="InterPro" id="IPR017443">
    <property type="entry name" value="RuBisCO_lsu_fd_N"/>
</dbReference>
<dbReference type="Pfam" id="PF00016">
    <property type="entry name" value="RuBisCO_large"/>
    <property type="match status" value="1"/>
</dbReference>
<dbReference type="InterPro" id="IPR000685">
    <property type="entry name" value="RuBisCO_lsu_C"/>
</dbReference>
<feature type="domain" description="Ribulose bisphosphate carboxylase large subunit ferrodoxin-like N-terminal" evidence="2">
    <location>
        <begin position="1"/>
        <end position="103"/>
    </location>
</feature>
<dbReference type="SUPFAM" id="SSF51649">
    <property type="entry name" value="RuBisCo, C-terminal domain"/>
    <property type="match status" value="1"/>
</dbReference>
<dbReference type="GO" id="GO:0016984">
    <property type="term" value="F:ribulose-bisphosphate carboxylase activity"/>
    <property type="evidence" value="ECO:0007669"/>
    <property type="project" value="InterPro"/>
</dbReference>
<evidence type="ECO:0000313" key="3">
    <source>
        <dbReference type="EMBL" id="CAE8622220.1"/>
    </source>
</evidence>